<organism evidence="2 3">
    <name type="scientific">Ascobolus immersus RN42</name>
    <dbReference type="NCBI Taxonomy" id="1160509"/>
    <lineage>
        <taxon>Eukaryota</taxon>
        <taxon>Fungi</taxon>
        <taxon>Dikarya</taxon>
        <taxon>Ascomycota</taxon>
        <taxon>Pezizomycotina</taxon>
        <taxon>Pezizomycetes</taxon>
        <taxon>Pezizales</taxon>
        <taxon>Ascobolaceae</taxon>
        <taxon>Ascobolus</taxon>
    </lineage>
</organism>
<name>A0A3N4IQG5_ASCIM</name>
<dbReference type="EMBL" id="ML119645">
    <property type="protein sequence ID" value="RPA88179.1"/>
    <property type="molecule type" value="Genomic_DNA"/>
</dbReference>
<dbReference type="AlphaFoldDB" id="A0A3N4IQG5"/>
<evidence type="ECO:0000313" key="3">
    <source>
        <dbReference type="Proteomes" id="UP000275078"/>
    </source>
</evidence>
<dbReference type="Proteomes" id="UP000275078">
    <property type="component" value="Unassembled WGS sequence"/>
</dbReference>
<dbReference type="OrthoDB" id="5405297at2759"/>
<protein>
    <submittedName>
        <fullName evidence="2">Uncharacterized protein</fullName>
    </submittedName>
</protein>
<dbReference type="InterPro" id="IPR032675">
    <property type="entry name" value="LRR_dom_sf"/>
</dbReference>
<evidence type="ECO:0000313" key="2">
    <source>
        <dbReference type="EMBL" id="RPA88179.1"/>
    </source>
</evidence>
<dbReference type="SUPFAM" id="SSF52047">
    <property type="entry name" value="RNI-like"/>
    <property type="match status" value="1"/>
</dbReference>
<proteinExistence type="predicted"/>
<feature type="compositionally biased region" description="Basic and acidic residues" evidence="1">
    <location>
        <begin position="18"/>
        <end position="40"/>
    </location>
</feature>
<evidence type="ECO:0000256" key="1">
    <source>
        <dbReference type="SAM" id="MobiDB-lite"/>
    </source>
</evidence>
<reference evidence="2 3" key="1">
    <citation type="journal article" date="2018" name="Nat. Ecol. Evol.">
        <title>Pezizomycetes genomes reveal the molecular basis of ectomycorrhizal truffle lifestyle.</title>
        <authorList>
            <person name="Murat C."/>
            <person name="Payen T."/>
            <person name="Noel B."/>
            <person name="Kuo A."/>
            <person name="Morin E."/>
            <person name="Chen J."/>
            <person name="Kohler A."/>
            <person name="Krizsan K."/>
            <person name="Balestrini R."/>
            <person name="Da Silva C."/>
            <person name="Montanini B."/>
            <person name="Hainaut M."/>
            <person name="Levati E."/>
            <person name="Barry K.W."/>
            <person name="Belfiori B."/>
            <person name="Cichocki N."/>
            <person name="Clum A."/>
            <person name="Dockter R.B."/>
            <person name="Fauchery L."/>
            <person name="Guy J."/>
            <person name="Iotti M."/>
            <person name="Le Tacon F."/>
            <person name="Lindquist E.A."/>
            <person name="Lipzen A."/>
            <person name="Malagnac F."/>
            <person name="Mello A."/>
            <person name="Molinier V."/>
            <person name="Miyauchi S."/>
            <person name="Poulain J."/>
            <person name="Riccioni C."/>
            <person name="Rubini A."/>
            <person name="Sitrit Y."/>
            <person name="Splivallo R."/>
            <person name="Traeger S."/>
            <person name="Wang M."/>
            <person name="Zifcakova L."/>
            <person name="Wipf D."/>
            <person name="Zambonelli A."/>
            <person name="Paolocci F."/>
            <person name="Nowrousian M."/>
            <person name="Ottonello S."/>
            <person name="Baldrian P."/>
            <person name="Spatafora J.W."/>
            <person name="Henrissat B."/>
            <person name="Nagy L.G."/>
            <person name="Aury J.M."/>
            <person name="Wincker P."/>
            <person name="Grigoriev I.V."/>
            <person name="Bonfante P."/>
            <person name="Martin F.M."/>
        </authorList>
    </citation>
    <scope>NUCLEOTIDE SEQUENCE [LARGE SCALE GENOMIC DNA]</scope>
    <source>
        <strain evidence="2 3">RN42</strain>
    </source>
</reference>
<dbReference type="Gene3D" id="3.80.10.10">
    <property type="entry name" value="Ribonuclease Inhibitor"/>
    <property type="match status" value="1"/>
</dbReference>
<gene>
    <name evidence="2" type="ORF">BJ508DRAFT_320280</name>
</gene>
<accession>A0A3N4IQG5</accession>
<feature type="region of interest" description="Disordered" evidence="1">
    <location>
        <begin position="524"/>
        <end position="585"/>
    </location>
</feature>
<feature type="region of interest" description="Disordered" evidence="1">
    <location>
        <begin position="17"/>
        <end position="40"/>
    </location>
</feature>
<sequence>MGVFHNLRMRAQRAKSFITERKTEPTPAPKHKDDTWIKDKLRGYDSEEEESVRKLSNGNSSIQPRRDHPIFHLPTEVITNIFGFLCPHSADHTLTSYEESAIGGCRLCDMRDLSAAIQVCRKWHQVGMPLMYGSIRIDPVHYCELEDVLNIKRQKQAGWSSPPDASHIPVERLELLTRTMKENERVRALVQYLKMPHMVRSTSESAQILSKLVFFLTELRYIDLPDSFFKNDRHYNHLRSVLMQRCTNLKKMVWREGSEKMLSTCASKDFSWRDLEEIELSGIRIVDEQLVYILATFPKLKTVRFRNMLTIKDELFGFPNFPPIDNLILENCPTITAPAVEYYIRNTNPNLLSLSIHGKTQITLTTIPPILSVAPRLTSLTVEIPVTTSLPSRATFPHANPFLSYSYLTSSSLKTLTVDIHPQPNLDSPTSFSSIPVGNIEESHYKYILYSLSSLPALRHLRVGAASVPKLLARNLHAYLSYRKTSLEIEVTRVCVDDVADMFDVEKLNNIPREFIWDPSRPDELRRKKNSSGAGNRSSVFMLGGDLGQNLGQKSKIPSWLEEYSPDHPKYGKRNRRMSRMIDGE</sequence>
<keyword evidence="3" id="KW-1185">Reference proteome</keyword>
<dbReference type="Gene3D" id="1.20.1280.50">
    <property type="match status" value="1"/>
</dbReference>
<dbReference type="STRING" id="1160509.A0A3N4IQG5"/>